<reference evidence="3" key="1">
    <citation type="submission" date="2018-09" db="EMBL/GenBank/DDBJ databases">
        <title>Acidovorax cavernicola nov. sp. isolated from Gruta de las Maravillas (Aracena, Spain).</title>
        <authorList>
            <person name="Jurado V."/>
            <person name="Gutierrez-Patricio S."/>
            <person name="Gonzalez-Pimentel J.L."/>
            <person name="Miller A.Z."/>
            <person name="Laiz L."/>
            <person name="Saiz-Jimenez C."/>
        </authorList>
    </citation>
    <scope>NUCLEOTIDE SEQUENCE [LARGE SCALE GENOMIC DNA]</scope>
    <source>
        <strain evidence="3">1011MAR3C25</strain>
    </source>
</reference>
<evidence type="ECO:0000313" key="3">
    <source>
        <dbReference type="Proteomes" id="UP000284202"/>
    </source>
</evidence>
<dbReference type="AlphaFoldDB" id="A0A418SNZ1"/>
<feature type="transmembrane region" description="Helical" evidence="1">
    <location>
        <begin position="200"/>
        <end position="225"/>
    </location>
</feature>
<accession>A0A418SNZ1</accession>
<dbReference type="RefSeq" id="WP_119751333.1">
    <property type="nucleotide sequence ID" value="NZ_QZCG01000014.1"/>
</dbReference>
<dbReference type="EMBL" id="QZCG01000014">
    <property type="protein sequence ID" value="RJE82649.1"/>
    <property type="molecule type" value="Genomic_DNA"/>
</dbReference>
<dbReference type="Proteomes" id="UP000284202">
    <property type="component" value="Unassembled WGS sequence"/>
</dbReference>
<dbReference type="OrthoDB" id="9342581at2"/>
<name>A0A418SNZ1_9RHOB</name>
<keyword evidence="1" id="KW-0812">Transmembrane</keyword>
<protein>
    <submittedName>
        <fullName evidence="2">Uncharacterized protein</fullName>
    </submittedName>
</protein>
<organism evidence="2 3">
    <name type="scientific">Paracoccus onubensis</name>
    <dbReference type="NCBI Taxonomy" id="1675788"/>
    <lineage>
        <taxon>Bacteria</taxon>
        <taxon>Pseudomonadati</taxon>
        <taxon>Pseudomonadota</taxon>
        <taxon>Alphaproteobacteria</taxon>
        <taxon>Rhodobacterales</taxon>
        <taxon>Paracoccaceae</taxon>
        <taxon>Paracoccus</taxon>
    </lineage>
</organism>
<proteinExistence type="predicted"/>
<dbReference type="InterPro" id="IPR046575">
    <property type="entry name" value="DUF6635"/>
</dbReference>
<evidence type="ECO:0000313" key="2">
    <source>
        <dbReference type="EMBL" id="RJE82649.1"/>
    </source>
</evidence>
<sequence>MPRAATENRNDDILRRTEVDRFVKARYGICGTFALHRAAFGLDLLRAPVNVALAPIFLLIKLAAILFSAVGAKRVGAWLARRHIFLKSDMARRIEADLHAFVTRLSAQGIVPDTPPEIIEARIARHVETRNAVSEITTSLLVLIAGLLLFHQATPGIISLAGPMAEMRAYSGAVNEFLLGKGLGRMWYSVFPVAMTPAQVILTGVVLAMIGSVVTTFAGLIADPVQVLTGTHRRRLLQLLKRLDQENAASSLEREHLLARFGDLFDVLLGLWRSLRS</sequence>
<keyword evidence="1" id="KW-0472">Membrane</keyword>
<comment type="caution">
    <text evidence="2">The sequence shown here is derived from an EMBL/GenBank/DDBJ whole genome shotgun (WGS) entry which is preliminary data.</text>
</comment>
<keyword evidence="3" id="KW-1185">Reference proteome</keyword>
<gene>
    <name evidence="2" type="ORF">D3P04_18365</name>
</gene>
<feature type="transmembrane region" description="Helical" evidence="1">
    <location>
        <begin position="52"/>
        <end position="72"/>
    </location>
</feature>
<evidence type="ECO:0000256" key="1">
    <source>
        <dbReference type="SAM" id="Phobius"/>
    </source>
</evidence>
<feature type="transmembrane region" description="Helical" evidence="1">
    <location>
        <begin position="140"/>
        <end position="161"/>
    </location>
</feature>
<keyword evidence="1" id="KW-1133">Transmembrane helix</keyword>
<dbReference type="Pfam" id="PF20340">
    <property type="entry name" value="DUF6635"/>
    <property type="match status" value="1"/>
</dbReference>